<proteinExistence type="predicted"/>
<reference evidence="1 2" key="1">
    <citation type="submission" date="2019-04" db="EMBL/GenBank/DDBJ databases">
        <authorList>
            <person name="Chronis J.D."/>
            <person name="Sharma R."/>
            <person name="Thurgood T.L."/>
            <person name="Hoffmann C."/>
            <person name="Kruger J.L."/>
            <person name="Loertscher E."/>
            <person name="Arens D.K."/>
            <person name="Johnson L."/>
            <person name="Thompson D.W."/>
            <person name="Walker J."/>
            <person name="Casjens S."/>
            <person name="Grose J.H."/>
        </authorList>
    </citation>
    <scope>NUCLEOTIDE SEQUENCE [LARGE SCALE GENOMIC DNA]</scope>
</reference>
<evidence type="ECO:0000313" key="2">
    <source>
        <dbReference type="Proteomes" id="UP000323963"/>
    </source>
</evidence>
<gene>
    <name evidence="1" type="ORF">CHRON_58</name>
</gene>
<dbReference type="Gene3D" id="1.20.120.330">
    <property type="entry name" value="Nucleotidyltransferases domain 2"/>
    <property type="match status" value="1"/>
</dbReference>
<keyword evidence="2" id="KW-1185">Reference proteome</keyword>
<name>A0A5B9N044_9CAUD</name>
<sequence length="140" mass="15746">MPVTHHCFLDIARDSVDKSGEQWVRNAVSRAYYSMFHSALRLTGGYVPNEDEKGSRLMGGTHQRFADYLCDGTAAQEYSLDVTEIKKIGLALKTAHHKRVTADYKLNRKINKIDALTTIKSAEEMDLTIDGLISSKERVI</sequence>
<dbReference type="EMBL" id="MN013086">
    <property type="protein sequence ID" value="QEG04456.1"/>
    <property type="molecule type" value="Genomic_DNA"/>
</dbReference>
<dbReference type="Proteomes" id="UP000323963">
    <property type="component" value="Segment"/>
</dbReference>
<evidence type="ECO:0000313" key="1">
    <source>
        <dbReference type="EMBL" id="QEG04456.1"/>
    </source>
</evidence>
<accession>A0A5B9N044</accession>
<organism evidence="1 2">
    <name type="scientific">Klebsiella phage vB_Kpn_Chronis</name>
    <dbReference type="NCBI Taxonomy" id="2591378"/>
    <lineage>
        <taxon>Viruses</taxon>
        <taxon>Duplodnaviria</taxon>
        <taxon>Heunggongvirae</taxon>
        <taxon>Uroviricota</taxon>
        <taxon>Caudoviricetes</taxon>
    </lineage>
</organism>
<protein>
    <submittedName>
        <fullName evidence="1">Uncharacterized protein</fullName>
    </submittedName>
</protein>